<keyword evidence="9" id="KW-1185">Reference proteome</keyword>
<dbReference type="AlphaFoldDB" id="A7NM53"/>
<keyword evidence="5 6" id="KW-0472">Membrane</keyword>
<reference evidence="8 9" key="1">
    <citation type="submission" date="2007-08" db="EMBL/GenBank/DDBJ databases">
        <title>Complete sequence of Roseiflexus castenholzii DSM 13941.</title>
        <authorList>
            <consortium name="US DOE Joint Genome Institute"/>
            <person name="Copeland A."/>
            <person name="Lucas S."/>
            <person name="Lapidus A."/>
            <person name="Barry K."/>
            <person name="Glavina del Rio T."/>
            <person name="Dalin E."/>
            <person name="Tice H."/>
            <person name="Pitluck S."/>
            <person name="Thompson L.S."/>
            <person name="Brettin T."/>
            <person name="Bruce D."/>
            <person name="Detter J.C."/>
            <person name="Han C."/>
            <person name="Tapia R."/>
            <person name="Schmutz J."/>
            <person name="Larimer F."/>
            <person name="Land M."/>
            <person name="Hauser L."/>
            <person name="Kyrpides N."/>
            <person name="Mikhailova N."/>
            <person name="Bryant D.A."/>
            <person name="Hanada S."/>
            <person name="Tsukatani Y."/>
            <person name="Richardson P."/>
        </authorList>
    </citation>
    <scope>NUCLEOTIDE SEQUENCE [LARGE SCALE GENOMIC DNA]</scope>
    <source>
        <strain evidence="9">DSM 13941 / HLO8</strain>
    </source>
</reference>
<evidence type="ECO:0000256" key="4">
    <source>
        <dbReference type="ARBA" id="ARBA00022989"/>
    </source>
</evidence>
<dbReference type="PANTHER" id="PTHR30177">
    <property type="entry name" value="GLYCINE BETAINE/L-PROLINE TRANSPORT SYSTEM PERMEASE PROTEIN PROW"/>
    <property type="match status" value="1"/>
</dbReference>
<evidence type="ECO:0000256" key="3">
    <source>
        <dbReference type="ARBA" id="ARBA00022692"/>
    </source>
</evidence>
<organism evidence="8 9">
    <name type="scientific">Roseiflexus castenholzii (strain DSM 13941 / HLO8)</name>
    <dbReference type="NCBI Taxonomy" id="383372"/>
    <lineage>
        <taxon>Bacteria</taxon>
        <taxon>Bacillati</taxon>
        <taxon>Chloroflexota</taxon>
        <taxon>Chloroflexia</taxon>
        <taxon>Chloroflexales</taxon>
        <taxon>Roseiflexineae</taxon>
        <taxon>Roseiflexaceae</taxon>
        <taxon>Roseiflexus</taxon>
    </lineage>
</organism>
<keyword evidence="3 6" id="KW-0812">Transmembrane</keyword>
<feature type="transmembrane region" description="Helical" evidence="6">
    <location>
        <begin position="184"/>
        <end position="205"/>
    </location>
</feature>
<dbReference type="OrthoDB" id="9801163at2"/>
<dbReference type="InterPro" id="IPR035906">
    <property type="entry name" value="MetI-like_sf"/>
</dbReference>
<feature type="domain" description="ABC transmembrane type-1" evidence="7">
    <location>
        <begin position="23"/>
        <end position="202"/>
    </location>
</feature>
<dbReference type="InterPro" id="IPR000515">
    <property type="entry name" value="MetI-like"/>
</dbReference>
<feature type="transmembrane region" description="Helical" evidence="6">
    <location>
        <begin position="27"/>
        <end position="47"/>
    </location>
</feature>
<dbReference type="EMBL" id="CP000804">
    <property type="protein sequence ID" value="ABU58608.1"/>
    <property type="molecule type" value="Genomic_DNA"/>
</dbReference>
<dbReference type="SUPFAM" id="SSF161098">
    <property type="entry name" value="MetI-like"/>
    <property type="match status" value="1"/>
</dbReference>
<feature type="transmembrane region" description="Helical" evidence="6">
    <location>
        <begin position="59"/>
        <end position="81"/>
    </location>
</feature>
<dbReference type="KEGG" id="rca:Rcas_2528"/>
<dbReference type="CDD" id="cd06261">
    <property type="entry name" value="TM_PBP2"/>
    <property type="match status" value="1"/>
</dbReference>
<evidence type="ECO:0000256" key="5">
    <source>
        <dbReference type="ARBA" id="ARBA00023136"/>
    </source>
</evidence>
<dbReference type="GO" id="GO:0055085">
    <property type="term" value="P:transmembrane transport"/>
    <property type="evidence" value="ECO:0007669"/>
    <property type="project" value="InterPro"/>
</dbReference>
<feature type="transmembrane region" description="Helical" evidence="6">
    <location>
        <begin position="129"/>
        <end position="147"/>
    </location>
</feature>
<dbReference type="STRING" id="383372.Rcas_2528"/>
<evidence type="ECO:0000313" key="8">
    <source>
        <dbReference type="EMBL" id="ABU58608.1"/>
    </source>
</evidence>
<keyword evidence="2 6" id="KW-0813">Transport</keyword>
<dbReference type="HOGENOM" id="CLU_046113_7_2_0"/>
<name>A7NM53_ROSCS</name>
<evidence type="ECO:0000259" key="7">
    <source>
        <dbReference type="PROSITE" id="PS50928"/>
    </source>
</evidence>
<dbReference type="GO" id="GO:0031460">
    <property type="term" value="P:glycine betaine transport"/>
    <property type="evidence" value="ECO:0007669"/>
    <property type="project" value="TreeGrafter"/>
</dbReference>
<dbReference type="Gene3D" id="1.10.3720.10">
    <property type="entry name" value="MetI-like"/>
    <property type="match status" value="1"/>
</dbReference>
<protein>
    <submittedName>
        <fullName evidence="8">Binding-protein-dependent transport systems inner membrane component</fullName>
    </submittedName>
</protein>
<feature type="transmembrane region" description="Helical" evidence="6">
    <location>
        <begin position="87"/>
        <end position="108"/>
    </location>
</feature>
<gene>
    <name evidence="8" type="ordered locus">Rcas_2528</name>
</gene>
<comment type="subcellular location">
    <subcellularLocation>
        <location evidence="6">Cell membrane</location>
        <topology evidence="6">Multi-pass membrane protein</topology>
    </subcellularLocation>
    <subcellularLocation>
        <location evidence="1">Membrane</location>
        <topology evidence="1">Multi-pass membrane protein</topology>
    </subcellularLocation>
</comment>
<evidence type="ECO:0000256" key="2">
    <source>
        <dbReference type="ARBA" id="ARBA00022448"/>
    </source>
</evidence>
<accession>A7NM53</accession>
<sequence>MIDLLLDAYQYFLANQSRFWTAATQHLWISSAALAISIAAGLPLGIWTAHEARIGQWTINLFGALRLAPSLAVLFLVQPYLGIGTMPALVALTLLAVPPVLIATYAGIRAVDRGVSEAARGMGMTAGQILWRVELPLALPSIVGGVRTAAVEVIASATLAAFIGGGGLGIFITRGYALFDTRIMLVGAIPVALLALMAELSLGWMQRRLASGLDAAT</sequence>
<dbReference type="Proteomes" id="UP000000263">
    <property type="component" value="Chromosome"/>
</dbReference>
<dbReference type="GO" id="GO:0005886">
    <property type="term" value="C:plasma membrane"/>
    <property type="evidence" value="ECO:0007669"/>
    <property type="project" value="UniProtKB-SubCell"/>
</dbReference>
<comment type="similarity">
    <text evidence="6">Belongs to the binding-protein-dependent transport system permease family.</text>
</comment>
<evidence type="ECO:0000256" key="1">
    <source>
        <dbReference type="ARBA" id="ARBA00004141"/>
    </source>
</evidence>
<dbReference type="RefSeq" id="WP_012121032.1">
    <property type="nucleotide sequence ID" value="NC_009767.1"/>
</dbReference>
<dbReference type="Pfam" id="PF00528">
    <property type="entry name" value="BPD_transp_1"/>
    <property type="match status" value="1"/>
</dbReference>
<keyword evidence="4 6" id="KW-1133">Transmembrane helix</keyword>
<evidence type="ECO:0000256" key="6">
    <source>
        <dbReference type="RuleBase" id="RU363032"/>
    </source>
</evidence>
<dbReference type="eggNOG" id="COG1174">
    <property type="taxonomic scope" value="Bacteria"/>
</dbReference>
<dbReference type="PANTHER" id="PTHR30177:SF4">
    <property type="entry name" value="OSMOPROTECTANT IMPORT PERMEASE PROTEIN OSMW"/>
    <property type="match status" value="1"/>
</dbReference>
<dbReference type="InterPro" id="IPR051204">
    <property type="entry name" value="ABC_transp_perm/SBD"/>
</dbReference>
<feature type="transmembrane region" description="Helical" evidence="6">
    <location>
        <begin position="153"/>
        <end position="172"/>
    </location>
</feature>
<proteinExistence type="inferred from homology"/>
<evidence type="ECO:0000313" key="9">
    <source>
        <dbReference type="Proteomes" id="UP000000263"/>
    </source>
</evidence>
<dbReference type="FunFam" id="1.10.3720.10:FF:000001">
    <property type="entry name" value="Glycine betaine ABC transporter, permease"/>
    <property type="match status" value="1"/>
</dbReference>
<dbReference type="PROSITE" id="PS50928">
    <property type="entry name" value="ABC_TM1"/>
    <property type="match status" value="1"/>
</dbReference>